<dbReference type="InterPro" id="IPR005545">
    <property type="entry name" value="YCII"/>
</dbReference>
<name>A0ABT0XPK8_9BACI</name>
<dbReference type="Pfam" id="PF03795">
    <property type="entry name" value="YCII"/>
    <property type="match status" value="1"/>
</dbReference>
<protein>
    <submittedName>
        <fullName evidence="3">YciI family protein</fullName>
    </submittedName>
</protein>
<dbReference type="RefSeq" id="WP_251611450.1">
    <property type="nucleotide sequence ID" value="NZ_JAMQJY010000005.1"/>
</dbReference>
<accession>A0ABT0XPK8</accession>
<dbReference type="InterPro" id="IPR011008">
    <property type="entry name" value="Dimeric_a/b-barrel"/>
</dbReference>
<evidence type="ECO:0000259" key="2">
    <source>
        <dbReference type="Pfam" id="PF03795"/>
    </source>
</evidence>
<evidence type="ECO:0000256" key="1">
    <source>
        <dbReference type="ARBA" id="ARBA00007689"/>
    </source>
</evidence>
<comment type="caution">
    <text evidence="3">The sequence shown here is derived from an EMBL/GenBank/DDBJ whole genome shotgun (WGS) entry which is preliminary data.</text>
</comment>
<dbReference type="Proteomes" id="UP001203665">
    <property type="component" value="Unassembled WGS sequence"/>
</dbReference>
<proteinExistence type="inferred from homology"/>
<dbReference type="SUPFAM" id="SSF54909">
    <property type="entry name" value="Dimeric alpha+beta barrel"/>
    <property type="match status" value="1"/>
</dbReference>
<dbReference type="EMBL" id="JAMQJY010000005">
    <property type="protein sequence ID" value="MCM2677640.1"/>
    <property type="molecule type" value="Genomic_DNA"/>
</dbReference>
<evidence type="ECO:0000313" key="3">
    <source>
        <dbReference type="EMBL" id="MCM2677640.1"/>
    </source>
</evidence>
<evidence type="ECO:0000313" key="4">
    <source>
        <dbReference type="Proteomes" id="UP001203665"/>
    </source>
</evidence>
<sequence length="99" mass="11236">MKFLFIYRGGEVPNDRLDQNVDELWRWLDNLTEKGYEKVRFAGSGSKIISQDSIKDYSGDIFGISIIEADSLEEAKSLTDSWPELQYGGKIEILEAIGD</sequence>
<reference evidence="3" key="1">
    <citation type="submission" date="2022-06" db="EMBL/GenBank/DDBJ databases">
        <title>Alkalicoccobacillus porphyridii sp. nov., isolated from a marine red alga, Porphyridium purpureum and reclassification of Shouchella plakortidis and Shouchella gibsonii as Alkalicoccobacillus plakortidis comb. nov. and Alkalicoccobacillus gibsonii comb. nov.</title>
        <authorList>
            <person name="Kim K.H."/>
            <person name="Lee J.K."/>
            <person name="Han D.M."/>
            <person name="Baek J.H."/>
            <person name="Jeon C.O."/>
        </authorList>
    </citation>
    <scope>NUCLEOTIDE SEQUENCE</scope>
    <source>
        <strain evidence="3">DSM 19153</strain>
    </source>
</reference>
<gene>
    <name evidence="3" type="ORF">NDM98_20790</name>
</gene>
<feature type="domain" description="YCII-related" evidence="2">
    <location>
        <begin position="1"/>
        <end position="89"/>
    </location>
</feature>
<keyword evidence="4" id="KW-1185">Reference proteome</keyword>
<comment type="similarity">
    <text evidence="1">Belongs to the YciI family.</text>
</comment>
<organism evidence="3 4">
    <name type="scientific">Alkalicoccobacillus plakortidis</name>
    <dbReference type="NCBI Taxonomy" id="444060"/>
    <lineage>
        <taxon>Bacteria</taxon>
        <taxon>Bacillati</taxon>
        <taxon>Bacillota</taxon>
        <taxon>Bacilli</taxon>
        <taxon>Bacillales</taxon>
        <taxon>Bacillaceae</taxon>
        <taxon>Alkalicoccobacillus</taxon>
    </lineage>
</organism>